<dbReference type="EMBL" id="LR797442">
    <property type="protein sequence ID" value="CAB4217156.1"/>
    <property type="molecule type" value="Genomic_DNA"/>
</dbReference>
<dbReference type="InterPro" id="IPR038666">
    <property type="entry name" value="SSP1_head-tail_sf"/>
</dbReference>
<dbReference type="EMBL" id="LR798425">
    <property type="protein sequence ID" value="CAB5230889.1"/>
    <property type="molecule type" value="Genomic_DNA"/>
</dbReference>
<dbReference type="Gene3D" id="2.40.10.270">
    <property type="entry name" value="Bacteriophage SPP1 head-tail adaptor protein"/>
    <property type="match status" value="1"/>
</dbReference>
<dbReference type="EMBL" id="LR797142">
    <property type="protein sequence ID" value="CAB4189833.1"/>
    <property type="molecule type" value="Genomic_DNA"/>
</dbReference>
<evidence type="ECO:0000313" key="5">
    <source>
        <dbReference type="EMBL" id="CAB5230889.1"/>
    </source>
</evidence>
<protein>
    <recommendedName>
        <fullName evidence="6">Bacteriophage SPP1, head-tail adaptor</fullName>
    </recommendedName>
</protein>
<dbReference type="EMBL" id="LR797090">
    <property type="protein sequence ID" value="CAB4186069.1"/>
    <property type="molecule type" value="Genomic_DNA"/>
</dbReference>
<organism evidence="2">
    <name type="scientific">uncultured Caudovirales phage</name>
    <dbReference type="NCBI Taxonomy" id="2100421"/>
    <lineage>
        <taxon>Viruses</taxon>
        <taxon>Duplodnaviria</taxon>
        <taxon>Heunggongvirae</taxon>
        <taxon>Uroviricota</taxon>
        <taxon>Caudoviricetes</taxon>
        <taxon>Peduoviridae</taxon>
        <taxon>Maltschvirus</taxon>
        <taxon>Maltschvirus maltsch</taxon>
    </lineage>
</organism>
<evidence type="ECO:0000313" key="1">
    <source>
        <dbReference type="EMBL" id="CAB4186069.1"/>
    </source>
</evidence>
<evidence type="ECO:0008006" key="6">
    <source>
        <dbReference type="Google" id="ProtNLM"/>
    </source>
</evidence>
<dbReference type="EMBL" id="LR797206">
    <property type="protein sequence ID" value="CAB4194311.1"/>
    <property type="molecule type" value="Genomic_DNA"/>
</dbReference>
<sequence>MIPTGMMRIKMAFSRRPVSSIDDFGQATLGSTTTLNTVVGFVESNDRYDDKLNSGIGANEKTHIVVPWFSGLKTGDQVTLTDGSTTTLYQIESIEDDRNKHRQLRLVIIRAEEGR</sequence>
<accession>A0A6J5QZK5</accession>
<proteinExistence type="predicted"/>
<evidence type="ECO:0000313" key="2">
    <source>
        <dbReference type="EMBL" id="CAB4189833.1"/>
    </source>
</evidence>
<name>A0A6J5QZK5_9CAUD</name>
<evidence type="ECO:0000313" key="3">
    <source>
        <dbReference type="EMBL" id="CAB4194311.1"/>
    </source>
</evidence>
<reference evidence="2" key="1">
    <citation type="submission" date="2020-05" db="EMBL/GenBank/DDBJ databases">
        <authorList>
            <person name="Chiriac C."/>
            <person name="Salcher M."/>
            <person name="Ghai R."/>
            <person name="Kavagutti S V."/>
        </authorList>
    </citation>
    <scope>NUCLEOTIDE SEQUENCE</scope>
</reference>
<gene>
    <name evidence="1" type="ORF">UFOVP1137_4</name>
    <name evidence="2" type="ORF">UFOVP1199_18</name>
    <name evidence="3" type="ORF">UFOVP1257_25</name>
    <name evidence="4" type="ORF">UFOVP1498_15</name>
    <name evidence="5" type="ORF">UFOVP1587_3</name>
</gene>
<evidence type="ECO:0000313" key="4">
    <source>
        <dbReference type="EMBL" id="CAB4217156.1"/>
    </source>
</evidence>